<dbReference type="Proteomes" id="UP000291189">
    <property type="component" value="Unassembled WGS sequence"/>
</dbReference>
<reference evidence="2 3" key="1">
    <citation type="submission" date="2019-01" db="EMBL/GenBank/DDBJ databases">
        <title>Nocardioides guangzhouensis sp. nov., an actinobacterium isolated from soil.</title>
        <authorList>
            <person name="Fu Y."/>
            <person name="Cai Y."/>
            <person name="Lin Z."/>
            <person name="Chen P."/>
        </authorList>
    </citation>
    <scope>NUCLEOTIDE SEQUENCE [LARGE SCALE GENOMIC DNA]</scope>
    <source>
        <strain evidence="2 3">NBRC 105384</strain>
    </source>
</reference>
<feature type="domain" description="N-acetyltransferase" evidence="1">
    <location>
        <begin position="3"/>
        <end position="161"/>
    </location>
</feature>
<dbReference type="InterPro" id="IPR016181">
    <property type="entry name" value="Acyl_CoA_acyltransferase"/>
</dbReference>
<organism evidence="2 3">
    <name type="scientific">Nocardioides iriomotensis</name>
    <dbReference type="NCBI Taxonomy" id="715784"/>
    <lineage>
        <taxon>Bacteria</taxon>
        <taxon>Bacillati</taxon>
        <taxon>Actinomycetota</taxon>
        <taxon>Actinomycetes</taxon>
        <taxon>Propionibacteriales</taxon>
        <taxon>Nocardioidaceae</taxon>
        <taxon>Nocardioides</taxon>
    </lineage>
</organism>
<dbReference type="GO" id="GO:0016747">
    <property type="term" value="F:acyltransferase activity, transferring groups other than amino-acyl groups"/>
    <property type="evidence" value="ECO:0007669"/>
    <property type="project" value="InterPro"/>
</dbReference>
<dbReference type="RefSeq" id="WP_129988093.1">
    <property type="nucleotide sequence ID" value="NZ_SDPU01000027.1"/>
</dbReference>
<dbReference type="InterPro" id="IPR000182">
    <property type="entry name" value="GNAT_dom"/>
</dbReference>
<accession>A0A4Q5IY74</accession>
<gene>
    <name evidence="2" type="ORF">ETU37_14665</name>
</gene>
<name>A0A4Q5IY74_9ACTN</name>
<dbReference type="Pfam" id="PF13527">
    <property type="entry name" value="Acetyltransf_9"/>
    <property type="match status" value="1"/>
</dbReference>
<dbReference type="EMBL" id="SDPU01000027">
    <property type="protein sequence ID" value="RYU10953.1"/>
    <property type="molecule type" value="Genomic_DNA"/>
</dbReference>
<evidence type="ECO:0000259" key="1">
    <source>
        <dbReference type="PROSITE" id="PS51186"/>
    </source>
</evidence>
<keyword evidence="2" id="KW-0808">Transferase</keyword>
<dbReference type="OrthoDB" id="9797178at2"/>
<sequence>MSLTVRPEHEDEVGAVEEVARAAFGGEKVPRLLRGLRTSVAWLGLSYVAEEAGEVVGHVSYTRAWVDAPDRVVDVLVLSPLSVRPDRQRQGIGRALVGETLDVMRTRDEPVVFLEGDPAYYRRIGWHPAAQWGFTSPSERIPEPAFQGVLLPAYDALDPRPTGALVYPDVFWRFDSVGLRRRG</sequence>
<protein>
    <submittedName>
        <fullName evidence="2">N-acetyltransferase</fullName>
    </submittedName>
</protein>
<evidence type="ECO:0000313" key="3">
    <source>
        <dbReference type="Proteomes" id="UP000291189"/>
    </source>
</evidence>
<keyword evidence="3" id="KW-1185">Reference proteome</keyword>
<dbReference type="Gene3D" id="3.40.630.30">
    <property type="match status" value="1"/>
</dbReference>
<dbReference type="AlphaFoldDB" id="A0A4Q5IY74"/>
<comment type="caution">
    <text evidence="2">The sequence shown here is derived from an EMBL/GenBank/DDBJ whole genome shotgun (WGS) entry which is preliminary data.</text>
</comment>
<evidence type="ECO:0000313" key="2">
    <source>
        <dbReference type="EMBL" id="RYU10953.1"/>
    </source>
</evidence>
<proteinExistence type="predicted"/>
<dbReference type="CDD" id="cd04301">
    <property type="entry name" value="NAT_SF"/>
    <property type="match status" value="1"/>
</dbReference>
<dbReference type="PROSITE" id="PS51186">
    <property type="entry name" value="GNAT"/>
    <property type="match status" value="1"/>
</dbReference>
<dbReference type="SUPFAM" id="SSF55729">
    <property type="entry name" value="Acyl-CoA N-acyltransferases (Nat)"/>
    <property type="match status" value="1"/>
</dbReference>